<dbReference type="EMBL" id="SMSJ01000121">
    <property type="protein sequence ID" value="TDH58434.1"/>
    <property type="molecule type" value="Genomic_DNA"/>
</dbReference>
<sequence>MSPSMQRISHGDAGAPARPPVRPPRLLAGTALVAAGIALANPAAAACADFLGATIPGDGTVTAAVSVPAGTFAAPDGTSWPNLPAFCRVAATLRPSPDSEIRIEVWLPEGSAWNGRFVGTGNGGYGGAIRYDELAGATQLGFATANQDAGTAPSTSGNAKALIGRPEKWIDFGYRAAHLMTVAGKAVVEQHYGRPHSYAYFAGCSFGGQQAFHEAQQFPADYDGILAGAPANNRTHLQMAGIANFQATRLNPAATIPPEKAPLITAAVVKACAGQAGGLPSDPYLTEPRACRWDPAELQCAEDAADTSQCLTPPQVGALRSVYDGARNPGTGALIYPGISRGSESGSTFDLPYLEGVGRAAIDEPQFPGLFYWVFGPNWDWKGFDFTRDPQLVDDVLAAVVNANDADLSPFRNRGGKLLGFHGWADPLVPPQEHVNYYSRVAATLGRGDQGAPGGAAAGAPGQVIQGPDDMADDAADAAAEPGRAALRQVRDFYRLFMVPGMGHCGGGPGPNQFFNGTASPVPPDPEHNALLALQRWVEQGVAPQRITATKYLGDQPAQGVAQTRPLCPYPRVARYRGAGDPNDAASFTCGPGGHYDNPQPAAEYLR</sequence>
<evidence type="ECO:0000256" key="7">
    <source>
        <dbReference type="ARBA" id="ARBA00023157"/>
    </source>
</evidence>
<accession>A0A4R5Q6E5</accession>
<dbReference type="Proteomes" id="UP000295096">
    <property type="component" value="Unassembled WGS sequence"/>
</dbReference>
<protein>
    <submittedName>
        <fullName evidence="10">Tannase/feruloyl esterase family alpha/beta hydrolase</fullName>
    </submittedName>
</protein>
<evidence type="ECO:0000256" key="5">
    <source>
        <dbReference type="ARBA" id="ARBA00022801"/>
    </source>
</evidence>
<evidence type="ECO:0000256" key="2">
    <source>
        <dbReference type="ARBA" id="ARBA00022487"/>
    </source>
</evidence>
<feature type="signal peptide" evidence="9">
    <location>
        <begin position="1"/>
        <end position="45"/>
    </location>
</feature>
<evidence type="ECO:0000313" key="11">
    <source>
        <dbReference type="Proteomes" id="UP000295096"/>
    </source>
</evidence>
<keyword evidence="11" id="KW-1185">Reference proteome</keyword>
<evidence type="ECO:0000313" key="10">
    <source>
        <dbReference type="EMBL" id="TDH58434.1"/>
    </source>
</evidence>
<keyword evidence="5 10" id="KW-0378">Hydrolase</keyword>
<keyword evidence="6" id="KW-0106">Calcium</keyword>
<dbReference type="PANTHER" id="PTHR33938:SF15">
    <property type="entry name" value="FERULOYL ESTERASE B-RELATED"/>
    <property type="match status" value="1"/>
</dbReference>
<gene>
    <name evidence="10" type="ORF">E2C06_32585</name>
</gene>
<proteinExistence type="inferred from homology"/>
<evidence type="ECO:0000256" key="9">
    <source>
        <dbReference type="SAM" id="SignalP"/>
    </source>
</evidence>
<dbReference type="SUPFAM" id="SSF53474">
    <property type="entry name" value="alpha/beta-Hydrolases"/>
    <property type="match status" value="1"/>
</dbReference>
<comment type="caution">
    <text evidence="10">The sequence shown here is derived from an EMBL/GenBank/DDBJ whole genome shotgun (WGS) entry which is preliminary data.</text>
</comment>
<organism evidence="10 11">
    <name type="scientific">Dankookia rubra</name>
    <dbReference type="NCBI Taxonomy" id="1442381"/>
    <lineage>
        <taxon>Bacteria</taxon>
        <taxon>Pseudomonadati</taxon>
        <taxon>Pseudomonadota</taxon>
        <taxon>Alphaproteobacteria</taxon>
        <taxon>Acetobacterales</taxon>
        <taxon>Roseomonadaceae</taxon>
        <taxon>Dankookia</taxon>
    </lineage>
</organism>
<feature type="region of interest" description="Disordered" evidence="8">
    <location>
        <begin position="1"/>
        <end position="22"/>
    </location>
</feature>
<dbReference type="InterPro" id="IPR011118">
    <property type="entry name" value="Tannase/feruloyl_esterase"/>
</dbReference>
<dbReference type="Pfam" id="PF07519">
    <property type="entry name" value="Tannase"/>
    <property type="match status" value="1"/>
</dbReference>
<evidence type="ECO:0000256" key="3">
    <source>
        <dbReference type="ARBA" id="ARBA00022723"/>
    </source>
</evidence>
<name>A0A4R5Q6E5_9PROT</name>
<evidence type="ECO:0000256" key="1">
    <source>
        <dbReference type="ARBA" id="ARBA00006249"/>
    </source>
</evidence>
<dbReference type="PANTHER" id="PTHR33938">
    <property type="entry name" value="FERULOYL ESTERASE B-RELATED"/>
    <property type="match status" value="1"/>
</dbReference>
<feature type="chain" id="PRO_5020683837" evidence="9">
    <location>
        <begin position="46"/>
        <end position="607"/>
    </location>
</feature>
<dbReference type="GO" id="GO:0052689">
    <property type="term" value="F:carboxylic ester hydrolase activity"/>
    <property type="evidence" value="ECO:0007669"/>
    <property type="project" value="UniProtKB-KW"/>
</dbReference>
<dbReference type="InterPro" id="IPR029058">
    <property type="entry name" value="AB_hydrolase_fold"/>
</dbReference>
<reference evidence="10 11" key="1">
    <citation type="journal article" date="2016" name="J. Microbiol.">
        <title>Dankookia rubra gen. nov., sp. nov., an alphaproteobacterium isolated from sediment of a shallow stream.</title>
        <authorList>
            <person name="Kim W.H."/>
            <person name="Kim D.H."/>
            <person name="Kang K."/>
            <person name="Ahn T.Y."/>
        </authorList>
    </citation>
    <scope>NUCLEOTIDE SEQUENCE [LARGE SCALE GENOMIC DNA]</scope>
    <source>
        <strain evidence="10 11">JCM30602</strain>
    </source>
</reference>
<dbReference type="OrthoDB" id="7197884at2"/>
<evidence type="ECO:0000256" key="8">
    <source>
        <dbReference type="SAM" id="MobiDB-lite"/>
    </source>
</evidence>
<keyword evidence="4 9" id="KW-0732">Signal</keyword>
<evidence type="ECO:0000256" key="4">
    <source>
        <dbReference type="ARBA" id="ARBA00022729"/>
    </source>
</evidence>
<evidence type="ECO:0000256" key="6">
    <source>
        <dbReference type="ARBA" id="ARBA00022837"/>
    </source>
</evidence>
<keyword evidence="7" id="KW-1015">Disulfide bond</keyword>
<comment type="similarity">
    <text evidence="1">Belongs to the tannase family.</text>
</comment>
<keyword evidence="3" id="KW-0479">Metal-binding</keyword>
<keyword evidence="2" id="KW-0719">Serine esterase</keyword>
<dbReference type="AlphaFoldDB" id="A0A4R5Q6E5"/>
<dbReference type="GO" id="GO:0046872">
    <property type="term" value="F:metal ion binding"/>
    <property type="evidence" value="ECO:0007669"/>
    <property type="project" value="UniProtKB-KW"/>
</dbReference>